<dbReference type="PANTHER" id="PTHR24422">
    <property type="entry name" value="CHEMOTAXIS PROTEIN METHYLTRANSFERASE"/>
    <property type="match status" value="1"/>
</dbReference>
<dbReference type="SMART" id="SM00388">
    <property type="entry name" value="HisKA"/>
    <property type="match status" value="1"/>
</dbReference>
<dbReference type="InterPro" id="IPR035909">
    <property type="entry name" value="CheB_C"/>
</dbReference>
<feature type="domain" description="Histidine kinase" evidence="17">
    <location>
        <begin position="986"/>
        <end position="1203"/>
    </location>
</feature>
<organism evidence="21 22">
    <name type="scientific">Enhygromyxa salina</name>
    <dbReference type="NCBI Taxonomy" id="215803"/>
    <lineage>
        <taxon>Bacteria</taxon>
        <taxon>Pseudomonadati</taxon>
        <taxon>Myxococcota</taxon>
        <taxon>Polyangia</taxon>
        <taxon>Nannocystales</taxon>
        <taxon>Nannocystaceae</taxon>
        <taxon>Enhygromyxa</taxon>
    </lineage>
</organism>
<evidence type="ECO:0000256" key="5">
    <source>
        <dbReference type="ARBA" id="ARBA00022553"/>
    </source>
</evidence>
<evidence type="ECO:0000259" key="20">
    <source>
        <dbReference type="PROSITE" id="PS50123"/>
    </source>
</evidence>
<protein>
    <submittedName>
        <fullName evidence="21">Sensor protein EvgS</fullName>
        <ecNumber evidence="21">2.7.13.3</ecNumber>
    </submittedName>
</protein>
<keyword evidence="7 21" id="KW-0808">Transferase</keyword>
<dbReference type="SUPFAM" id="SSF52738">
    <property type="entry name" value="Methylesterase CheB, C-terminal domain"/>
    <property type="match status" value="1"/>
</dbReference>
<dbReference type="SUPFAM" id="SSF53335">
    <property type="entry name" value="S-adenosyl-L-methionine-dependent methyltransferases"/>
    <property type="match status" value="1"/>
</dbReference>
<keyword evidence="9" id="KW-0547">Nucleotide-binding</keyword>
<dbReference type="PROSITE" id="PS50109">
    <property type="entry name" value="HIS_KIN"/>
    <property type="match status" value="1"/>
</dbReference>
<dbReference type="CDD" id="cd00130">
    <property type="entry name" value="PAS"/>
    <property type="match status" value="1"/>
</dbReference>
<evidence type="ECO:0000256" key="16">
    <source>
        <dbReference type="SAM" id="Coils"/>
    </source>
</evidence>
<keyword evidence="14" id="KW-0145">Chemotaxis</keyword>
<dbReference type="InterPro" id="IPR000780">
    <property type="entry name" value="CheR_MeTrfase"/>
</dbReference>
<evidence type="ECO:0000256" key="11">
    <source>
        <dbReference type="ARBA" id="ARBA00022840"/>
    </source>
</evidence>
<dbReference type="InterPro" id="IPR001789">
    <property type="entry name" value="Sig_transdc_resp-reg_receiver"/>
</dbReference>
<keyword evidence="13" id="KW-0472">Membrane</keyword>
<dbReference type="InterPro" id="IPR036097">
    <property type="entry name" value="HisK_dim/P_sf"/>
</dbReference>
<evidence type="ECO:0000256" key="4">
    <source>
        <dbReference type="ARBA" id="ARBA00022475"/>
    </source>
</evidence>
<evidence type="ECO:0000313" key="21">
    <source>
        <dbReference type="EMBL" id="PRQ08349.1"/>
    </source>
</evidence>
<feature type="coiled-coil region" evidence="16">
    <location>
        <begin position="653"/>
        <end position="726"/>
    </location>
</feature>
<sequence>MGIGASAGGLESFLHLLQTLPERPGLAFVLVQHLDPQHASLLSEVLTPATKMPVLSIEDGMKIEVDHIYVIPPNVDLEVMNGALSLLPRQVGVRGPTHSIDFFFRSLAAEMGNRAIGVVLSGTGTDGTEGLRAIKAEDGVAFAEDPATAKFSGMPSAAVAAGVVDLVADVPGLSRALLQLNHHPHLLDTAPESDVVVEFGDEATLRKILLLVRAGAGVDFRDYKPTTIRRRLARRMAVRQASSLTDYLTVLQGDPKEARALFEDLLVNVTSFFREPEVFEHLRDNILPKLLESKPEGGGIRIWVAGCSTGEEAYSITICLLEALGENFSKYTIQIFATDISDEAINRARAGVYPDSAVREISPARLQAYFSRTERGYRINKSLRDMCVFVRHNLVNDPPFSKLDLLSCRNVLIYFNQALQSRVLAMFHFALNPSGFLLLGRSENIVDPHQLFWSVDKQFKVFSRTQARPPTRFVPPLALHAPNPQGVAPSPFSQSASDVIRQAETLLLANYAPAGVVIDAKGEIIHFRGRTGPYLEPPPGRPQNNLLKMAREGLLADLRVALTEAKSTRSVVRRPGVQLKHDGSTLSCDLVVFPLPGLRDRREQARAFVVVFEETHEQPAVTTEGAASVVVSLPPGDDSTRIEQELKATKEYLHALIVEHQHANEDLTSANEELLSSNEELQSLNEELETAKEELQSTNEELTTLNDELNNRNHQLQQVNSDLANVLNSVELPVIIVDGDRKVRRFTIGARPLMNLRAADLGRPIDEIRSELEIDLDHEIAEVIDTVTPRETEVQDRAGRWFRLRVRPYLTTDKKIDGAVVTVMDIDLLKRALGAAEWARDYAMGTVEALRLPILVLDERLHVLSANRAFYESFSSTQAITESKSLFELIDGCWDSVELRGRLEAMLAKQAPFEPFEYACLDAKTYLLAAEPVRSFVGVPMVLLSMEDITARKRYDAERSALLGAAERAQAEAEQANMAKDQFLATVSHELRTPLSSVLLQSQMLQRVTSPERLRKGLAAIGTSVKMQARLIDDLLDVSRIVTGKLAIDMQLVQLPDIVRSAVETVLPMADNGLMDITETIDDDLPPVCGDPKRLRQVVWNLLTNAIKFSPAGGEIHVTLDRSDGYARIRVVDNGLGIDPDYISSIFSRFSQADLTQTRAQGGLGLGLAIADHLVDVHGGTIKAESAGKGQGSTFTVMLPLLSDDARTALARDDAPVRDSRPGRMQGTKILIVEDNSPTREALLQMLTLSGAEVRAAQSVRQGLELFEAFRPQILISDIAMPEEDGYSLLAKVRALGPARGGDVPALALTALASEQDRNRSAAAGFQLHLAKPVDMERLVDALSSLLP</sequence>
<gene>
    <name evidence="21" type="primary">evgS</name>
    <name evidence="21" type="ORF">ENSA7_19760</name>
</gene>
<dbReference type="GO" id="GO:0000155">
    <property type="term" value="F:phosphorelay sensor kinase activity"/>
    <property type="evidence" value="ECO:0007669"/>
    <property type="project" value="InterPro"/>
</dbReference>
<keyword evidence="5 15" id="KW-0597">Phosphoprotein</keyword>
<keyword evidence="11" id="KW-0067">ATP-binding</keyword>
<dbReference type="FunFam" id="3.30.565.10:FF:000023">
    <property type="entry name" value="PAS domain-containing sensor histidine kinase"/>
    <property type="match status" value="1"/>
</dbReference>
<comment type="subcellular location">
    <subcellularLocation>
        <location evidence="3">Cell membrane</location>
    </subcellularLocation>
</comment>
<dbReference type="InterPro" id="IPR050903">
    <property type="entry name" value="Bact_Chemotaxis_MeTrfase"/>
</dbReference>
<evidence type="ECO:0000256" key="9">
    <source>
        <dbReference type="ARBA" id="ARBA00022741"/>
    </source>
</evidence>
<dbReference type="InterPro" id="IPR036804">
    <property type="entry name" value="CheR_N_sf"/>
</dbReference>
<feature type="modified residue" description="4-aspartylphosphate" evidence="15">
    <location>
        <position position="1278"/>
    </location>
</feature>
<keyword evidence="16" id="KW-0175">Coiled coil</keyword>
<accession>A0A2S9YTI2</accession>
<dbReference type="SUPFAM" id="SSF55874">
    <property type="entry name" value="ATPase domain of HSP90 chaperone/DNA topoisomerase II/histidine kinase"/>
    <property type="match status" value="1"/>
</dbReference>
<dbReference type="PANTHER" id="PTHR24422:SF27">
    <property type="entry name" value="PROTEIN-GLUTAMATE O-METHYLTRANSFERASE"/>
    <property type="match status" value="1"/>
</dbReference>
<evidence type="ECO:0000256" key="2">
    <source>
        <dbReference type="ARBA" id="ARBA00001541"/>
    </source>
</evidence>
<feature type="active site" evidence="14">
    <location>
        <position position="33"/>
    </location>
</feature>
<dbReference type="InterPro" id="IPR000014">
    <property type="entry name" value="PAS"/>
</dbReference>
<dbReference type="SUPFAM" id="SSF55785">
    <property type="entry name" value="PYP-like sensor domain (PAS domain)"/>
    <property type="match status" value="1"/>
</dbReference>
<dbReference type="PROSITE" id="PS50123">
    <property type="entry name" value="CHER"/>
    <property type="match status" value="1"/>
</dbReference>
<dbReference type="GO" id="GO:0006935">
    <property type="term" value="P:chemotaxis"/>
    <property type="evidence" value="ECO:0007669"/>
    <property type="project" value="UniProtKB-UniRule"/>
</dbReference>
<dbReference type="InterPro" id="IPR022642">
    <property type="entry name" value="CheR_C"/>
</dbReference>
<dbReference type="SMART" id="SM00387">
    <property type="entry name" value="HATPase_c"/>
    <property type="match status" value="1"/>
</dbReference>
<dbReference type="PROSITE" id="PS50110">
    <property type="entry name" value="RESPONSE_REGULATORY"/>
    <property type="match status" value="1"/>
</dbReference>
<feature type="domain" description="CheR-type methyltransferase" evidence="20">
    <location>
        <begin position="202"/>
        <end position="472"/>
    </location>
</feature>
<name>A0A2S9YTI2_9BACT</name>
<dbReference type="InterPro" id="IPR000673">
    <property type="entry name" value="Sig_transdc_resp-reg_Me-estase"/>
</dbReference>
<dbReference type="Gene3D" id="3.30.565.10">
    <property type="entry name" value="Histidine kinase-like ATPase, C-terminal domain"/>
    <property type="match status" value="1"/>
</dbReference>
<evidence type="ECO:0000259" key="17">
    <source>
        <dbReference type="PROSITE" id="PS50109"/>
    </source>
</evidence>
<dbReference type="Gene3D" id="1.10.155.10">
    <property type="entry name" value="Chemotaxis receptor methyltransferase CheR, N-terminal domain"/>
    <property type="match status" value="1"/>
</dbReference>
<comment type="catalytic activity">
    <reaction evidence="1">
        <text>ATP + protein L-histidine = ADP + protein N-phospho-L-histidine.</text>
        <dbReference type="EC" id="2.7.13.3"/>
    </reaction>
</comment>
<dbReference type="CDD" id="cd17580">
    <property type="entry name" value="REC_2_DhkD-like"/>
    <property type="match status" value="1"/>
</dbReference>
<dbReference type="InterPro" id="IPR003594">
    <property type="entry name" value="HATPase_dom"/>
</dbReference>
<feature type="domain" description="CheB-type methylesterase" evidence="19">
    <location>
        <begin position="1"/>
        <end position="179"/>
    </location>
</feature>
<feature type="domain" description="Response regulatory" evidence="18">
    <location>
        <begin position="1229"/>
        <end position="1347"/>
    </location>
</feature>
<evidence type="ECO:0000256" key="3">
    <source>
        <dbReference type="ARBA" id="ARBA00004236"/>
    </source>
</evidence>
<dbReference type="GO" id="GO:0005737">
    <property type="term" value="C:cytoplasm"/>
    <property type="evidence" value="ECO:0007669"/>
    <property type="project" value="InterPro"/>
</dbReference>
<dbReference type="Pfam" id="PF03705">
    <property type="entry name" value="CheR_N"/>
    <property type="match status" value="1"/>
</dbReference>
<keyword evidence="10" id="KW-0418">Kinase</keyword>
<dbReference type="InterPro" id="IPR036890">
    <property type="entry name" value="HATPase_C_sf"/>
</dbReference>
<dbReference type="PROSITE" id="PS50122">
    <property type="entry name" value="CHEB"/>
    <property type="match status" value="1"/>
</dbReference>
<evidence type="ECO:0000256" key="7">
    <source>
        <dbReference type="ARBA" id="ARBA00022679"/>
    </source>
</evidence>
<keyword evidence="8" id="KW-0949">S-adenosyl-L-methionine</keyword>
<evidence type="ECO:0000259" key="19">
    <source>
        <dbReference type="PROSITE" id="PS50122"/>
    </source>
</evidence>
<dbReference type="SMART" id="SM00448">
    <property type="entry name" value="REC"/>
    <property type="match status" value="1"/>
</dbReference>
<evidence type="ECO:0000256" key="6">
    <source>
        <dbReference type="ARBA" id="ARBA00022603"/>
    </source>
</evidence>
<dbReference type="InterPro" id="IPR029063">
    <property type="entry name" value="SAM-dependent_MTases_sf"/>
</dbReference>
<feature type="active site" evidence="14">
    <location>
        <position position="6"/>
    </location>
</feature>
<dbReference type="SUPFAM" id="SSF52172">
    <property type="entry name" value="CheY-like"/>
    <property type="match status" value="1"/>
</dbReference>
<evidence type="ECO:0000256" key="14">
    <source>
        <dbReference type="PROSITE-ProRule" id="PRU00050"/>
    </source>
</evidence>
<dbReference type="GO" id="GO:0032259">
    <property type="term" value="P:methylation"/>
    <property type="evidence" value="ECO:0007669"/>
    <property type="project" value="UniProtKB-KW"/>
</dbReference>
<dbReference type="Proteomes" id="UP000238823">
    <property type="component" value="Unassembled WGS sequence"/>
</dbReference>
<evidence type="ECO:0000256" key="15">
    <source>
        <dbReference type="PROSITE-ProRule" id="PRU00169"/>
    </source>
</evidence>
<dbReference type="InterPro" id="IPR003661">
    <property type="entry name" value="HisK_dim/P_dom"/>
</dbReference>
<dbReference type="InterPro" id="IPR005467">
    <property type="entry name" value="His_kinase_dom"/>
</dbReference>
<dbReference type="InterPro" id="IPR011006">
    <property type="entry name" value="CheY-like_superfamily"/>
</dbReference>
<dbReference type="SUPFAM" id="SSF47757">
    <property type="entry name" value="Chemotaxis receptor methyltransferase CheR, N-terminal domain"/>
    <property type="match status" value="1"/>
</dbReference>
<dbReference type="SUPFAM" id="SSF47384">
    <property type="entry name" value="Homodimeric domain of signal transducing histidine kinase"/>
    <property type="match status" value="1"/>
</dbReference>
<keyword evidence="14" id="KW-0378">Hydrolase</keyword>
<dbReference type="InterPro" id="IPR035965">
    <property type="entry name" value="PAS-like_dom_sf"/>
</dbReference>
<keyword evidence="6" id="KW-0489">Methyltransferase</keyword>
<reference evidence="21 22" key="1">
    <citation type="submission" date="2018-03" db="EMBL/GenBank/DDBJ databases">
        <title>Draft Genome Sequences of the Obligatory Marine Myxobacteria Enhygromyxa salina SWB007.</title>
        <authorList>
            <person name="Poehlein A."/>
            <person name="Moghaddam J.A."/>
            <person name="Harms H."/>
            <person name="Alanjari M."/>
            <person name="Koenig G.M."/>
            <person name="Daniel R."/>
            <person name="Schaeberle T.F."/>
        </authorList>
    </citation>
    <scope>NUCLEOTIDE SEQUENCE [LARGE SCALE GENOMIC DNA]</scope>
    <source>
        <strain evidence="21 22">SWB007</strain>
    </source>
</reference>
<evidence type="ECO:0000313" key="22">
    <source>
        <dbReference type="Proteomes" id="UP000238823"/>
    </source>
</evidence>
<dbReference type="Gene3D" id="3.40.50.180">
    <property type="entry name" value="Methylesterase CheB, C-terminal domain"/>
    <property type="match status" value="1"/>
</dbReference>
<evidence type="ECO:0000256" key="10">
    <source>
        <dbReference type="ARBA" id="ARBA00022777"/>
    </source>
</evidence>
<evidence type="ECO:0000256" key="13">
    <source>
        <dbReference type="ARBA" id="ARBA00023136"/>
    </source>
</evidence>
<dbReference type="Pfam" id="PF02518">
    <property type="entry name" value="HATPase_c"/>
    <property type="match status" value="1"/>
</dbReference>
<proteinExistence type="predicted"/>
<dbReference type="GO" id="GO:0008983">
    <property type="term" value="F:protein-glutamate O-methyltransferase activity"/>
    <property type="evidence" value="ECO:0007669"/>
    <property type="project" value="UniProtKB-EC"/>
</dbReference>
<dbReference type="PRINTS" id="PR00996">
    <property type="entry name" value="CHERMTFRASE"/>
</dbReference>
<dbReference type="Gene3D" id="3.30.450.20">
    <property type="entry name" value="PAS domain"/>
    <property type="match status" value="2"/>
</dbReference>
<comment type="catalytic activity">
    <reaction evidence="2">
        <text>L-glutamyl-[protein] + S-adenosyl-L-methionine = [protein]-L-glutamate 5-O-methyl ester + S-adenosyl-L-homocysteine</text>
        <dbReference type="Rhea" id="RHEA:24452"/>
        <dbReference type="Rhea" id="RHEA-COMP:10208"/>
        <dbReference type="Rhea" id="RHEA-COMP:10311"/>
        <dbReference type="ChEBI" id="CHEBI:29973"/>
        <dbReference type="ChEBI" id="CHEBI:57856"/>
        <dbReference type="ChEBI" id="CHEBI:59789"/>
        <dbReference type="ChEBI" id="CHEBI:82795"/>
        <dbReference type="EC" id="2.1.1.80"/>
    </reaction>
</comment>
<dbReference type="SMART" id="SM00138">
    <property type="entry name" value="MeTrc"/>
    <property type="match status" value="1"/>
</dbReference>
<evidence type="ECO:0000259" key="18">
    <source>
        <dbReference type="PROSITE" id="PS50110"/>
    </source>
</evidence>
<dbReference type="InterPro" id="IPR022641">
    <property type="entry name" value="CheR_N"/>
</dbReference>
<dbReference type="GO" id="GO:0008984">
    <property type="term" value="F:protein-glutamate methylesterase activity"/>
    <property type="evidence" value="ECO:0007669"/>
    <property type="project" value="InterPro"/>
</dbReference>
<dbReference type="CDD" id="cd00082">
    <property type="entry name" value="HisKA"/>
    <property type="match status" value="1"/>
</dbReference>
<evidence type="ECO:0000256" key="8">
    <source>
        <dbReference type="ARBA" id="ARBA00022691"/>
    </source>
</evidence>
<dbReference type="Gene3D" id="1.10.287.130">
    <property type="match status" value="1"/>
</dbReference>
<dbReference type="GO" id="GO:0000156">
    <property type="term" value="F:phosphorelay response regulator activity"/>
    <property type="evidence" value="ECO:0007669"/>
    <property type="project" value="InterPro"/>
</dbReference>
<dbReference type="Pfam" id="PF00512">
    <property type="entry name" value="HisKA"/>
    <property type="match status" value="1"/>
</dbReference>
<feature type="active site" evidence="14">
    <location>
        <position position="126"/>
    </location>
</feature>
<dbReference type="Pfam" id="PF01739">
    <property type="entry name" value="CheR"/>
    <property type="match status" value="1"/>
</dbReference>
<keyword evidence="12" id="KW-0902">Two-component regulatory system</keyword>
<dbReference type="Gene3D" id="3.40.50.150">
    <property type="entry name" value="Vaccinia Virus protein VP39"/>
    <property type="match status" value="1"/>
</dbReference>
<dbReference type="Gene3D" id="3.40.50.2300">
    <property type="match status" value="1"/>
</dbReference>
<keyword evidence="4" id="KW-1003">Cell membrane</keyword>
<dbReference type="EMBL" id="PVNL01000042">
    <property type="protein sequence ID" value="PRQ08349.1"/>
    <property type="molecule type" value="Genomic_DNA"/>
</dbReference>
<evidence type="ECO:0000256" key="1">
    <source>
        <dbReference type="ARBA" id="ARBA00000085"/>
    </source>
</evidence>
<dbReference type="CDD" id="cd16434">
    <property type="entry name" value="CheB-CheR_fusion"/>
    <property type="match status" value="1"/>
</dbReference>
<dbReference type="EC" id="2.7.13.3" evidence="21"/>
<dbReference type="GO" id="GO:0005524">
    <property type="term" value="F:ATP binding"/>
    <property type="evidence" value="ECO:0007669"/>
    <property type="project" value="UniProtKB-KW"/>
</dbReference>
<dbReference type="Pfam" id="PF13596">
    <property type="entry name" value="PAS_10"/>
    <property type="match status" value="1"/>
</dbReference>
<dbReference type="GO" id="GO:0005886">
    <property type="term" value="C:plasma membrane"/>
    <property type="evidence" value="ECO:0007669"/>
    <property type="project" value="UniProtKB-SubCell"/>
</dbReference>
<dbReference type="Pfam" id="PF01339">
    <property type="entry name" value="CheB_methylest"/>
    <property type="match status" value="1"/>
</dbReference>
<evidence type="ECO:0000256" key="12">
    <source>
        <dbReference type="ARBA" id="ARBA00023012"/>
    </source>
</evidence>
<dbReference type="Pfam" id="PF00072">
    <property type="entry name" value="Response_reg"/>
    <property type="match status" value="1"/>
</dbReference>
<comment type="caution">
    <text evidence="21">The sequence shown here is derived from an EMBL/GenBank/DDBJ whole genome shotgun (WGS) entry which is preliminary data.</text>
</comment>